<dbReference type="InterPro" id="IPR029030">
    <property type="entry name" value="Caspase-like_dom_sf"/>
</dbReference>
<dbReference type="EMBL" id="SLVX01000012">
    <property type="protein sequence ID" value="TCN42406.1"/>
    <property type="molecule type" value="Genomic_DNA"/>
</dbReference>
<dbReference type="GO" id="GO:0006508">
    <property type="term" value="P:proteolysis"/>
    <property type="evidence" value="ECO:0007669"/>
    <property type="project" value="InterPro"/>
</dbReference>
<dbReference type="RefSeq" id="WP_162853104.1">
    <property type="nucleotide sequence ID" value="NZ_BAABEI010000012.1"/>
</dbReference>
<dbReference type="InterPro" id="IPR018247">
    <property type="entry name" value="EF_Hand_1_Ca_BS"/>
</dbReference>
<dbReference type="InterPro" id="IPR050452">
    <property type="entry name" value="Metacaspase"/>
</dbReference>
<sequence>MLPPLPEHARFSSKSESALTARLPAWPGARPRCILAGAAFALSLAAALPVPAFAAQTHALVVGVDQYPNDVSLDGAVRDAEDVSRAMSAAGFTVRKFTNAEARKDDIRKAWIDMVAAAAAGDTIIFTYAGHGAQMPELVAGDEADGLDEFLQLPGFDRNRYAETSNEIIVDNEMNAWFGEAESKGVHVLFVSDSCFSGGMSRSVTGKSRLAPAVTVKLAPPSQEALAGANLKEIDFKQVTVLAASLESQPTPEVIIDGEPRGALSWSFARAVEGSADRDGNGVITRIELEDYIFSNVKNRSEALQVPNFMPQVARSESEVVVTLTRGIPVAANTTDTTTDTGSTATVTQKTIKPAKDLGWTGSIALQIDGTADRPKNADGAGTPYRWDVASGVFYTPNGDVAAENVGADRIQAVVDKYVLLDFLKALASQNPGSVSLTPVKDIYAAGNRLRFDAPPGRYPNMLVFNLANTGEVQFLDMQVAGTASAQFKLTDVEVVKPFGADHLITIWTAEPVDAIGAVLADKAVTSETLLKALLTRLDGKEASVAIQPLYTRETL</sequence>
<dbReference type="PROSITE" id="PS00018">
    <property type="entry name" value="EF_HAND_1"/>
    <property type="match status" value="1"/>
</dbReference>
<dbReference type="AlphaFoldDB" id="A0A4R2CND1"/>
<gene>
    <name evidence="2" type="ORF">EV665_112141</name>
</gene>
<dbReference type="PANTHER" id="PTHR48104">
    <property type="entry name" value="METACASPASE-4"/>
    <property type="match status" value="1"/>
</dbReference>
<reference evidence="2 3" key="1">
    <citation type="submission" date="2019-03" db="EMBL/GenBank/DDBJ databases">
        <title>Genomic Encyclopedia of Type Strains, Phase IV (KMG-IV): sequencing the most valuable type-strain genomes for metagenomic binning, comparative biology and taxonomic classification.</title>
        <authorList>
            <person name="Goeker M."/>
        </authorList>
    </citation>
    <scope>NUCLEOTIDE SEQUENCE [LARGE SCALE GENOMIC DNA]</scope>
    <source>
        <strain evidence="2 3">DSM 18401</strain>
    </source>
</reference>
<evidence type="ECO:0000313" key="3">
    <source>
        <dbReference type="Proteomes" id="UP000295351"/>
    </source>
</evidence>
<name>A0A4R2CND1_SHIGR</name>
<feature type="domain" description="Peptidase C14 caspase" evidence="1">
    <location>
        <begin position="58"/>
        <end position="205"/>
    </location>
</feature>
<evidence type="ECO:0000259" key="1">
    <source>
        <dbReference type="Pfam" id="PF00656"/>
    </source>
</evidence>
<dbReference type="PANTHER" id="PTHR48104:SF30">
    <property type="entry name" value="METACASPASE-1"/>
    <property type="match status" value="1"/>
</dbReference>
<dbReference type="Proteomes" id="UP000295351">
    <property type="component" value="Unassembled WGS sequence"/>
</dbReference>
<dbReference type="Pfam" id="PF00656">
    <property type="entry name" value="Peptidase_C14"/>
    <property type="match status" value="1"/>
</dbReference>
<proteinExistence type="predicted"/>
<dbReference type="GO" id="GO:0004197">
    <property type="term" value="F:cysteine-type endopeptidase activity"/>
    <property type="evidence" value="ECO:0007669"/>
    <property type="project" value="InterPro"/>
</dbReference>
<accession>A0A4R2CND1</accession>
<evidence type="ECO:0000313" key="2">
    <source>
        <dbReference type="EMBL" id="TCN42406.1"/>
    </source>
</evidence>
<organism evidence="2 3">
    <name type="scientific">Shinella granuli</name>
    <dbReference type="NCBI Taxonomy" id="323621"/>
    <lineage>
        <taxon>Bacteria</taxon>
        <taxon>Pseudomonadati</taxon>
        <taxon>Pseudomonadota</taxon>
        <taxon>Alphaproteobacteria</taxon>
        <taxon>Hyphomicrobiales</taxon>
        <taxon>Rhizobiaceae</taxon>
        <taxon>Shinella</taxon>
    </lineage>
</organism>
<dbReference type="InterPro" id="IPR011600">
    <property type="entry name" value="Pept_C14_caspase"/>
</dbReference>
<dbReference type="Gene3D" id="3.40.50.1460">
    <property type="match status" value="1"/>
</dbReference>
<protein>
    <submittedName>
        <fullName evidence="2">Caspase domain-containing protein</fullName>
    </submittedName>
</protein>
<dbReference type="SUPFAM" id="SSF52129">
    <property type="entry name" value="Caspase-like"/>
    <property type="match status" value="1"/>
</dbReference>
<comment type="caution">
    <text evidence="2">The sequence shown here is derived from an EMBL/GenBank/DDBJ whole genome shotgun (WGS) entry which is preliminary data.</text>
</comment>
<keyword evidence="3" id="KW-1185">Reference proteome</keyword>
<dbReference type="GO" id="GO:0005737">
    <property type="term" value="C:cytoplasm"/>
    <property type="evidence" value="ECO:0007669"/>
    <property type="project" value="TreeGrafter"/>
</dbReference>